<sequence>MKLQKIHFVLICLSVVLGSCADLKHINTFSATAVKTINSYNDVGYTFTSSYNDYTLKKNAYNFEGDVANNVLSLPTVPVIADEPKTAMDADKAITLYITSITSYFDGLSKLSDKDLVNYNFDEVTKDLKNQTALKTKLHIDNDDKIDAASSIAKVFTNEIMGAYREGKLKEVMIKYDGQVSLCIQTLIDILNKTVLPHIDADKVLVDGKYQVVLANKQIDMGKKIDIIKDYQAEQATLNKNKEQISQIITALEKIKDEHNKTVVALKTEKLSSKAVIDIVNTHSAEIYQLYTNIKTLTK</sequence>
<protein>
    <recommendedName>
        <fullName evidence="5">Lipoprotein</fullName>
    </recommendedName>
</protein>
<organism evidence="3 4">
    <name type="scientific">Mucilaginibacter gracilis</name>
    <dbReference type="NCBI Taxonomy" id="423350"/>
    <lineage>
        <taxon>Bacteria</taxon>
        <taxon>Pseudomonadati</taxon>
        <taxon>Bacteroidota</taxon>
        <taxon>Sphingobacteriia</taxon>
        <taxon>Sphingobacteriales</taxon>
        <taxon>Sphingobacteriaceae</taxon>
        <taxon>Mucilaginibacter</taxon>
    </lineage>
</organism>
<dbReference type="Proteomes" id="UP000268007">
    <property type="component" value="Unassembled WGS sequence"/>
</dbReference>
<dbReference type="OrthoDB" id="1429929at2"/>
<evidence type="ECO:0000256" key="2">
    <source>
        <dbReference type="SAM" id="SignalP"/>
    </source>
</evidence>
<proteinExistence type="predicted"/>
<feature type="signal peptide" evidence="2">
    <location>
        <begin position="1"/>
        <end position="21"/>
    </location>
</feature>
<accession>A0A495J7Y2</accession>
<dbReference type="RefSeq" id="WP_121199550.1">
    <property type="nucleotide sequence ID" value="NZ_RBKU01000001.1"/>
</dbReference>
<dbReference type="AlphaFoldDB" id="A0A495J7Y2"/>
<gene>
    <name evidence="3" type="ORF">BDD43_4356</name>
</gene>
<evidence type="ECO:0000313" key="4">
    <source>
        <dbReference type="Proteomes" id="UP000268007"/>
    </source>
</evidence>
<reference evidence="3 4" key="1">
    <citation type="submission" date="2018-10" db="EMBL/GenBank/DDBJ databases">
        <title>Genomic Encyclopedia of Archaeal and Bacterial Type Strains, Phase II (KMG-II): from individual species to whole genera.</title>
        <authorList>
            <person name="Goeker M."/>
        </authorList>
    </citation>
    <scope>NUCLEOTIDE SEQUENCE [LARGE SCALE GENOMIC DNA]</scope>
    <source>
        <strain evidence="3 4">DSM 18602</strain>
    </source>
</reference>
<dbReference type="PROSITE" id="PS51257">
    <property type="entry name" value="PROKAR_LIPOPROTEIN"/>
    <property type="match status" value="1"/>
</dbReference>
<feature type="coiled-coil region" evidence="1">
    <location>
        <begin position="228"/>
        <end position="269"/>
    </location>
</feature>
<keyword evidence="1" id="KW-0175">Coiled coil</keyword>
<comment type="caution">
    <text evidence="3">The sequence shown here is derived from an EMBL/GenBank/DDBJ whole genome shotgun (WGS) entry which is preliminary data.</text>
</comment>
<feature type="chain" id="PRO_5019866339" description="Lipoprotein" evidence="2">
    <location>
        <begin position="22"/>
        <end position="299"/>
    </location>
</feature>
<keyword evidence="2" id="KW-0732">Signal</keyword>
<keyword evidence="4" id="KW-1185">Reference proteome</keyword>
<evidence type="ECO:0008006" key="5">
    <source>
        <dbReference type="Google" id="ProtNLM"/>
    </source>
</evidence>
<evidence type="ECO:0000256" key="1">
    <source>
        <dbReference type="SAM" id="Coils"/>
    </source>
</evidence>
<dbReference type="EMBL" id="RBKU01000001">
    <property type="protein sequence ID" value="RKR84129.1"/>
    <property type="molecule type" value="Genomic_DNA"/>
</dbReference>
<evidence type="ECO:0000313" key="3">
    <source>
        <dbReference type="EMBL" id="RKR84129.1"/>
    </source>
</evidence>
<name>A0A495J7Y2_9SPHI</name>